<dbReference type="SUPFAM" id="SSF46785">
    <property type="entry name" value="Winged helix' DNA-binding domain"/>
    <property type="match status" value="1"/>
</dbReference>
<dbReference type="GO" id="GO:0003700">
    <property type="term" value="F:DNA-binding transcription factor activity"/>
    <property type="evidence" value="ECO:0007669"/>
    <property type="project" value="InterPro"/>
</dbReference>
<dbReference type="SMART" id="SM00895">
    <property type="entry name" value="FCD"/>
    <property type="match status" value="1"/>
</dbReference>
<protein>
    <submittedName>
        <fullName evidence="5">GntR family transcriptional regulator</fullName>
    </submittedName>
</protein>
<evidence type="ECO:0000313" key="5">
    <source>
        <dbReference type="EMBL" id="HIQ79110.1"/>
    </source>
</evidence>
<dbReference type="Pfam" id="PF07729">
    <property type="entry name" value="FCD"/>
    <property type="match status" value="1"/>
</dbReference>
<dbReference type="CDD" id="cd07377">
    <property type="entry name" value="WHTH_GntR"/>
    <property type="match status" value="1"/>
</dbReference>
<sequence>MEKDTKAKAAYEYISYKIEVGEFPPGMMLVERQLCEQLGMSRSPVRTALTRLANEGDLVEYTPKAGMRVSALTRKDVRELYDLRSLLDAAALGRFMERTNDREIEALCRLFDKMTECSEKGDIEGQVKYDVLFHRYYTARCGNDRLHELFGHVFSPLRRFRWEIIKFGQEKTETIMGLHRKLIAAIRARDAEAACRYETESNGLMYRWHMEWLDSQEIDT</sequence>
<dbReference type="InterPro" id="IPR000524">
    <property type="entry name" value="Tscrpt_reg_HTH_GntR"/>
</dbReference>
<dbReference type="EMBL" id="DVGA01000077">
    <property type="protein sequence ID" value="HIQ79110.1"/>
    <property type="molecule type" value="Genomic_DNA"/>
</dbReference>
<evidence type="ECO:0000256" key="1">
    <source>
        <dbReference type="ARBA" id="ARBA00023015"/>
    </source>
</evidence>
<dbReference type="Proteomes" id="UP000824262">
    <property type="component" value="Unassembled WGS sequence"/>
</dbReference>
<evidence type="ECO:0000259" key="4">
    <source>
        <dbReference type="PROSITE" id="PS50949"/>
    </source>
</evidence>
<dbReference type="SMART" id="SM00345">
    <property type="entry name" value="HTH_GNTR"/>
    <property type="match status" value="1"/>
</dbReference>
<evidence type="ECO:0000256" key="2">
    <source>
        <dbReference type="ARBA" id="ARBA00023125"/>
    </source>
</evidence>
<gene>
    <name evidence="5" type="ORF">IAB77_07615</name>
</gene>
<dbReference type="PRINTS" id="PR00035">
    <property type="entry name" value="HTHGNTR"/>
</dbReference>
<name>A0A9D0ZEK0_9FIRM</name>
<feature type="domain" description="HTH gntR-type" evidence="4">
    <location>
        <begin position="4"/>
        <end position="72"/>
    </location>
</feature>
<dbReference type="InterPro" id="IPR011711">
    <property type="entry name" value="GntR_C"/>
</dbReference>
<keyword evidence="3" id="KW-0804">Transcription</keyword>
<dbReference type="GO" id="GO:0003677">
    <property type="term" value="F:DNA binding"/>
    <property type="evidence" value="ECO:0007669"/>
    <property type="project" value="UniProtKB-KW"/>
</dbReference>
<keyword evidence="2" id="KW-0238">DNA-binding</keyword>
<dbReference type="PANTHER" id="PTHR43537:SF5">
    <property type="entry name" value="UXU OPERON TRANSCRIPTIONAL REGULATOR"/>
    <property type="match status" value="1"/>
</dbReference>
<dbReference type="Pfam" id="PF00392">
    <property type="entry name" value="GntR"/>
    <property type="match status" value="1"/>
</dbReference>
<dbReference type="SUPFAM" id="SSF48008">
    <property type="entry name" value="GntR ligand-binding domain-like"/>
    <property type="match status" value="1"/>
</dbReference>
<dbReference type="AlphaFoldDB" id="A0A9D0ZEK0"/>
<dbReference type="PANTHER" id="PTHR43537">
    <property type="entry name" value="TRANSCRIPTIONAL REGULATOR, GNTR FAMILY"/>
    <property type="match status" value="1"/>
</dbReference>
<accession>A0A9D0ZEK0</accession>
<reference evidence="5" key="2">
    <citation type="journal article" date="2021" name="PeerJ">
        <title>Extensive microbial diversity within the chicken gut microbiome revealed by metagenomics and culture.</title>
        <authorList>
            <person name="Gilroy R."/>
            <person name="Ravi A."/>
            <person name="Getino M."/>
            <person name="Pursley I."/>
            <person name="Horton D.L."/>
            <person name="Alikhan N.F."/>
            <person name="Baker D."/>
            <person name="Gharbi K."/>
            <person name="Hall N."/>
            <person name="Watson M."/>
            <person name="Adriaenssens E.M."/>
            <person name="Foster-Nyarko E."/>
            <person name="Jarju S."/>
            <person name="Secka A."/>
            <person name="Antonio M."/>
            <person name="Oren A."/>
            <person name="Chaudhuri R.R."/>
            <person name="La Ragione R."/>
            <person name="Hildebrand F."/>
            <person name="Pallen M.J."/>
        </authorList>
    </citation>
    <scope>NUCLEOTIDE SEQUENCE</scope>
    <source>
        <strain evidence="5">ChiBcolR7-354</strain>
    </source>
</reference>
<reference evidence="5" key="1">
    <citation type="submission" date="2020-10" db="EMBL/GenBank/DDBJ databases">
        <authorList>
            <person name="Gilroy R."/>
        </authorList>
    </citation>
    <scope>NUCLEOTIDE SEQUENCE</scope>
    <source>
        <strain evidence="5">ChiBcolR7-354</strain>
    </source>
</reference>
<dbReference type="InterPro" id="IPR036390">
    <property type="entry name" value="WH_DNA-bd_sf"/>
</dbReference>
<dbReference type="Gene3D" id="1.20.120.530">
    <property type="entry name" value="GntR ligand-binding domain-like"/>
    <property type="match status" value="1"/>
</dbReference>
<dbReference type="InterPro" id="IPR008920">
    <property type="entry name" value="TF_FadR/GntR_C"/>
</dbReference>
<keyword evidence="1" id="KW-0805">Transcription regulation</keyword>
<evidence type="ECO:0000313" key="6">
    <source>
        <dbReference type="Proteomes" id="UP000824262"/>
    </source>
</evidence>
<dbReference type="Gene3D" id="1.10.10.10">
    <property type="entry name" value="Winged helix-like DNA-binding domain superfamily/Winged helix DNA-binding domain"/>
    <property type="match status" value="1"/>
</dbReference>
<dbReference type="InterPro" id="IPR036388">
    <property type="entry name" value="WH-like_DNA-bd_sf"/>
</dbReference>
<proteinExistence type="predicted"/>
<evidence type="ECO:0000256" key="3">
    <source>
        <dbReference type="ARBA" id="ARBA00023163"/>
    </source>
</evidence>
<dbReference type="PROSITE" id="PS50949">
    <property type="entry name" value="HTH_GNTR"/>
    <property type="match status" value="1"/>
</dbReference>
<comment type="caution">
    <text evidence="5">The sequence shown here is derived from an EMBL/GenBank/DDBJ whole genome shotgun (WGS) entry which is preliminary data.</text>
</comment>
<organism evidence="5 6">
    <name type="scientific">Candidatus Scatomorpha intestinavium</name>
    <dbReference type="NCBI Taxonomy" id="2840922"/>
    <lineage>
        <taxon>Bacteria</taxon>
        <taxon>Bacillati</taxon>
        <taxon>Bacillota</taxon>
        <taxon>Clostridia</taxon>
        <taxon>Eubacteriales</taxon>
        <taxon>Candidatus Scatomorpha</taxon>
    </lineage>
</organism>